<sequence length="68" mass="7310">SAVRVPSSGYHTQSAPAPLHSQNDIRVGTSRYQSDHACLSHPGKQIVALCRETIALYTVATSGYLEPD</sequence>
<feature type="region of interest" description="Disordered" evidence="1">
    <location>
        <begin position="1"/>
        <end position="24"/>
    </location>
</feature>
<organism evidence="2 3">
    <name type="scientific">Bipolaris oryzae ATCC 44560</name>
    <dbReference type="NCBI Taxonomy" id="930090"/>
    <lineage>
        <taxon>Eukaryota</taxon>
        <taxon>Fungi</taxon>
        <taxon>Dikarya</taxon>
        <taxon>Ascomycota</taxon>
        <taxon>Pezizomycotina</taxon>
        <taxon>Dothideomycetes</taxon>
        <taxon>Pleosporomycetidae</taxon>
        <taxon>Pleosporales</taxon>
        <taxon>Pleosporineae</taxon>
        <taxon>Pleosporaceae</taxon>
        <taxon>Bipolaris</taxon>
    </lineage>
</organism>
<feature type="non-terminal residue" evidence="2">
    <location>
        <position position="1"/>
    </location>
</feature>
<evidence type="ECO:0000256" key="1">
    <source>
        <dbReference type="SAM" id="MobiDB-lite"/>
    </source>
</evidence>
<dbReference type="EMBL" id="KI963985">
    <property type="protein sequence ID" value="EUC45375.1"/>
    <property type="molecule type" value="Genomic_DNA"/>
</dbReference>
<evidence type="ECO:0000313" key="2">
    <source>
        <dbReference type="EMBL" id="EUC45375.1"/>
    </source>
</evidence>
<dbReference type="RefSeq" id="XP_007688096.1">
    <property type="nucleotide sequence ID" value="XM_007689906.1"/>
</dbReference>
<dbReference type="Proteomes" id="UP000054032">
    <property type="component" value="Unassembled WGS sequence"/>
</dbReference>
<proteinExistence type="predicted"/>
<accession>W6Z5Y1</accession>
<dbReference type="HOGENOM" id="CLU_2589566_0_0_1"/>
<dbReference type="GeneID" id="19128705"/>
<name>W6Z5Y1_COCMI</name>
<keyword evidence="3" id="KW-1185">Reference proteome</keyword>
<feature type="compositionally biased region" description="Polar residues" evidence="1">
    <location>
        <begin position="9"/>
        <end position="24"/>
    </location>
</feature>
<dbReference type="AlphaFoldDB" id="W6Z5Y1"/>
<dbReference type="OrthoDB" id="3689649at2759"/>
<reference evidence="2 3" key="1">
    <citation type="journal article" date="2013" name="PLoS Genet.">
        <title>Comparative genome structure, secondary metabolite, and effector coding capacity across Cochliobolus pathogens.</title>
        <authorList>
            <person name="Condon B.J."/>
            <person name="Leng Y."/>
            <person name="Wu D."/>
            <person name="Bushley K.E."/>
            <person name="Ohm R.A."/>
            <person name="Otillar R."/>
            <person name="Martin J."/>
            <person name="Schackwitz W."/>
            <person name="Grimwood J."/>
            <person name="MohdZainudin N."/>
            <person name="Xue C."/>
            <person name="Wang R."/>
            <person name="Manning V.A."/>
            <person name="Dhillon B."/>
            <person name="Tu Z.J."/>
            <person name="Steffenson B.J."/>
            <person name="Salamov A."/>
            <person name="Sun H."/>
            <person name="Lowry S."/>
            <person name="LaButti K."/>
            <person name="Han J."/>
            <person name="Copeland A."/>
            <person name="Lindquist E."/>
            <person name="Barry K."/>
            <person name="Schmutz J."/>
            <person name="Baker S.E."/>
            <person name="Ciuffetti L.M."/>
            <person name="Grigoriev I.V."/>
            <person name="Zhong S."/>
            <person name="Turgeon B.G."/>
        </authorList>
    </citation>
    <scope>NUCLEOTIDE SEQUENCE [LARGE SCALE GENOMIC DNA]</scope>
    <source>
        <strain evidence="2 3">ATCC 44560</strain>
    </source>
</reference>
<evidence type="ECO:0000313" key="3">
    <source>
        <dbReference type="Proteomes" id="UP000054032"/>
    </source>
</evidence>
<gene>
    <name evidence="2" type="ORF">COCMIDRAFT_95671</name>
</gene>
<dbReference type="KEGG" id="bor:COCMIDRAFT_95671"/>
<protein>
    <submittedName>
        <fullName evidence="2">Uncharacterized protein</fullName>
    </submittedName>
</protein>